<sequence>MVAYFFIRVDDETGGESDASIAKNVRTDDSDSGFDSLDYTQQGTSNAKTAVGECLTSVQSPIMLPFDGHSTSVQGGVGLCCRIHSNFIRCSSECLAADSAASECLRHEGEQLVGKRLMMR</sequence>
<comment type="caution">
    <text evidence="1">The sequence shown here is derived from an EMBL/GenBank/DDBJ whole genome shotgun (WGS) entry which is preliminary data.</text>
</comment>
<protein>
    <submittedName>
        <fullName evidence="1">Uncharacterized protein</fullName>
    </submittedName>
</protein>
<gene>
    <name evidence="1" type="ORF">KIN20_026415</name>
</gene>
<evidence type="ECO:0000313" key="2">
    <source>
        <dbReference type="Proteomes" id="UP001196413"/>
    </source>
</evidence>
<dbReference type="AlphaFoldDB" id="A0AAD5WCU7"/>
<proteinExistence type="predicted"/>
<dbReference type="Proteomes" id="UP001196413">
    <property type="component" value="Unassembled WGS sequence"/>
</dbReference>
<organism evidence="1 2">
    <name type="scientific">Parelaphostrongylus tenuis</name>
    <name type="common">Meningeal worm</name>
    <dbReference type="NCBI Taxonomy" id="148309"/>
    <lineage>
        <taxon>Eukaryota</taxon>
        <taxon>Metazoa</taxon>
        <taxon>Ecdysozoa</taxon>
        <taxon>Nematoda</taxon>
        <taxon>Chromadorea</taxon>
        <taxon>Rhabditida</taxon>
        <taxon>Rhabditina</taxon>
        <taxon>Rhabditomorpha</taxon>
        <taxon>Strongyloidea</taxon>
        <taxon>Metastrongylidae</taxon>
        <taxon>Parelaphostrongylus</taxon>
    </lineage>
</organism>
<dbReference type="EMBL" id="JAHQIW010005402">
    <property type="protein sequence ID" value="KAJ1365931.1"/>
    <property type="molecule type" value="Genomic_DNA"/>
</dbReference>
<keyword evidence="2" id="KW-1185">Reference proteome</keyword>
<name>A0AAD5WCU7_PARTN</name>
<accession>A0AAD5WCU7</accession>
<reference evidence="1" key="1">
    <citation type="submission" date="2021-06" db="EMBL/GenBank/DDBJ databases">
        <title>Parelaphostrongylus tenuis whole genome reference sequence.</title>
        <authorList>
            <person name="Garwood T.J."/>
            <person name="Larsen P.A."/>
            <person name="Fountain-Jones N.M."/>
            <person name="Garbe J.R."/>
            <person name="Macchietto M.G."/>
            <person name="Kania S.A."/>
            <person name="Gerhold R.W."/>
            <person name="Richards J.E."/>
            <person name="Wolf T.M."/>
        </authorList>
    </citation>
    <scope>NUCLEOTIDE SEQUENCE</scope>
    <source>
        <strain evidence="1">MNPRO001-30</strain>
        <tissue evidence="1">Meninges</tissue>
    </source>
</reference>
<evidence type="ECO:0000313" key="1">
    <source>
        <dbReference type="EMBL" id="KAJ1365931.1"/>
    </source>
</evidence>